<dbReference type="NCBIfam" id="TIGR04416">
    <property type="entry name" value="group_II_RT_mat"/>
    <property type="match status" value="1"/>
</dbReference>
<proteinExistence type="inferred from homology"/>
<keyword evidence="6 11" id="KW-0695">RNA-directed DNA polymerase</keyword>
<dbReference type="PRINTS" id="PR00866">
    <property type="entry name" value="RNADNAPOLMS"/>
</dbReference>
<dbReference type="AlphaFoldDB" id="A0A9X4KKJ8"/>
<dbReference type="CDD" id="cd01651">
    <property type="entry name" value="RT_G2_intron"/>
    <property type="match status" value="1"/>
</dbReference>
<name>A0A9X4KKJ8_9BACL</name>
<dbReference type="SUPFAM" id="SSF56672">
    <property type="entry name" value="DNA/RNA polymerases"/>
    <property type="match status" value="1"/>
</dbReference>
<comment type="similarity">
    <text evidence="8">Belongs to the bacterial reverse transcriptase family.</text>
</comment>
<dbReference type="EMBL" id="JAPDHZ010000004">
    <property type="protein sequence ID" value="MDG0793763.1"/>
    <property type="molecule type" value="Genomic_DNA"/>
</dbReference>
<keyword evidence="5" id="KW-0460">Magnesium</keyword>
<dbReference type="Pfam" id="PF08388">
    <property type="entry name" value="GIIM"/>
    <property type="match status" value="1"/>
</dbReference>
<evidence type="ECO:0000256" key="5">
    <source>
        <dbReference type="ARBA" id="ARBA00022842"/>
    </source>
</evidence>
<dbReference type="EC" id="2.7.7.49" evidence="1"/>
<comment type="catalytic activity">
    <reaction evidence="9">
        <text>DNA(n) + a 2'-deoxyribonucleoside 5'-triphosphate = DNA(n+1) + diphosphate</text>
        <dbReference type="Rhea" id="RHEA:22508"/>
        <dbReference type="Rhea" id="RHEA-COMP:17339"/>
        <dbReference type="Rhea" id="RHEA-COMP:17340"/>
        <dbReference type="ChEBI" id="CHEBI:33019"/>
        <dbReference type="ChEBI" id="CHEBI:61560"/>
        <dbReference type="ChEBI" id="CHEBI:173112"/>
        <dbReference type="EC" id="2.7.7.49"/>
    </reaction>
</comment>
<gene>
    <name evidence="11" type="primary">ltrA</name>
    <name evidence="11" type="ORF">OMP38_25255</name>
</gene>
<reference evidence="11 12" key="1">
    <citation type="submission" date="2022-10" db="EMBL/GenBank/DDBJ databases">
        <title>Comparative genomic analysis of Cohnella hashimotonis sp. nov., isolated from the International Space Station.</title>
        <authorList>
            <person name="Simpson A."/>
            <person name="Venkateswaran K."/>
        </authorList>
    </citation>
    <scope>NUCLEOTIDE SEQUENCE [LARGE SCALE GENOMIC DNA]</scope>
    <source>
        <strain evidence="11 12">DSM 18997</strain>
    </source>
</reference>
<dbReference type="InterPro" id="IPR000477">
    <property type="entry name" value="RT_dom"/>
</dbReference>
<evidence type="ECO:0000313" key="11">
    <source>
        <dbReference type="EMBL" id="MDG0793763.1"/>
    </source>
</evidence>
<dbReference type="Proteomes" id="UP001153387">
    <property type="component" value="Unassembled WGS sequence"/>
</dbReference>
<organism evidence="11 12">
    <name type="scientific">Cohnella ginsengisoli</name>
    <dbReference type="NCBI Taxonomy" id="425004"/>
    <lineage>
        <taxon>Bacteria</taxon>
        <taxon>Bacillati</taxon>
        <taxon>Bacillota</taxon>
        <taxon>Bacilli</taxon>
        <taxon>Bacillales</taxon>
        <taxon>Paenibacillaceae</taxon>
        <taxon>Cohnella</taxon>
    </lineage>
</organism>
<evidence type="ECO:0000256" key="7">
    <source>
        <dbReference type="ARBA" id="ARBA00023118"/>
    </source>
</evidence>
<evidence type="ECO:0000259" key="10">
    <source>
        <dbReference type="PROSITE" id="PS50878"/>
    </source>
</evidence>
<evidence type="ECO:0000256" key="2">
    <source>
        <dbReference type="ARBA" id="ARBA00022679"/>
    </source>
</evidence>
<dbReference type="PANTHER" id="PTHR34047">
    <property type="entry name" value="NUCLEAR INTRON MATURASE 1, MITOCHONDRIAL-RELATED"/>
    <property type="match status" value="1"/>
</dbReference>
<keyword evidence="3 11" id="KW-0548">Nucleotidyltransferase</keyword>
<keyword evidence="4" id="KW-0479">Metal-binding</keyword>
<dbReference type="InterPro" id="IPR030931">
    <property type="entry name" value="Group_II_RT_mat"/>
</dbReference>
<keyword evidence="7" id="KW-0051">Antiviral defense</keyword>
<evidence type="ECO:0000313" key="12">
    <source>
        <dbReference type="Proteomes" id="UP001153387"/>
    </source>
</evidence>
<dbReference type="InterPro" id="IPR000123">
    <property type="entry name" value="Reverse_transcriptase_msDNA"/>
</dbReference>
<dbReference type="InterPro" id="IPR051083">
    <property type="entry name" value="GrpII_Intron_Splice-Mob/Def"/>
</dbReference>
<accession>A0A9X4KKJ8</accession>
<dbReference type="RefSeq" id="WP_277567493.1">
    <property type="nucleotide sequence ID" value="NZ_JAPDHZ010000004.1"/>
</dbReference>
<dbReference type="GO" id="GO:0046872">
    <property type="term" value="F:metal ion binding"/>
    <property type="evidence" value="ECO:0007669"/>
    <property type="project" value="UniProtKB-KW"/>
</dbReference>
<comment type="caution">
    <text evidence="11">The sequence shown here is derived from an EMBL/GenBank/DDBJ whole genome shotgun (WGS) entry which is preliminary data.</text>
</comment>
<evidence type="ECO:0000256" key="6">
    <source>
        <dbReference type="ARBA" id="ARBA00022918"/>
    </source>
</evidence>
<dbReference type="GO" id="GO:0003723">
    <property type="term" value="F:RNA binding"/>
    <property type="evidence" value="ECO:0007669"/>
    <property type="project" value="InterPro"/>
</dbReference>
<dbReference type="InterPro" id="IPR013597">
    <property type="entry name" value="Mat_intron_G2"/>
</dbReference>
<keyword evidence="12" id="KW-1185">Reference proteome</keyword>
<evidence type="ECO:0000256" key="3">
    <source>
        <dbReference type="ARBA" id="ARBA00022695"/>
    </source>
</evidence>
<protein>
    <recommendedName>
        <fullName evidence="1">RNA-directed DNA polymerase</fullName>
        <ecNumber evidence="1">2.7.7.49</ecNumber>
    </recommendedName>
</protein>
<evidence type="ECO:0000256" key="8">
    <source>
        <dbReference type="ARBA" id="ARBA00034120"/>
    </source>
</evidence>
<dbReference type="GO" id="GO:0003964">
    <property type="term" value="F:RNA-directed DNA polymerase activity"/>
    <property type="evidence" value="ECO:0007669"/>
    <property type="project" value="UniProtKB-KW"/>
</dbReference>
<evidence type="ECO:0000256" key="9">
    <source>
        <dbReference type="ARBA" id="ARBA00048173"/>
    </source>
</evidence>
<feature type="domain" description="Reverse transcriptase" evidence="10">
    <location>
        <begin position="81"/>
        <end position="313"/>
    </location>
</feature>
<dbReference type="GO" id="GO:0051607">
    <property type="term" value="P:defense response to virus"/>
    <property type="evidence" value="ECO:0007669"/>
    <property type="project" value="UniProtKB-KW"/>
</dbReference>
<sequence>MNANRLTTPKEKVQQLREKLGHAAETNKRRRFHALYDKVCRLDVLWEAWRSVRANKGAAGVNGETLADIEKKGESLFVEECRERLLQKRYRPQPVRRHYIPKKDGRKRPLGIPTIQDRVVQMALKLVMEPIFEADFQDCSFGFRPKRSAKQALERIRKACNRKGNWVVDVDIQGFFDNLGQEKLMKLVEMRISDRRVLKLIRQWLGAGVMEEGKVRRSDLGTPQGGVISPLLANIYLNYFDGLWEKHGKAVGALTRYADDFVVVCKTRKDALHAHKLIQAIMARLELTLHPEKTRIVGLWTGEEGFDFLGMHHRKTKAETGRSQVYYTTRQWLCKKAEMHIREVVKERLAPPSMRSASFEEHVKWLNPKIQGWKNYYTTPYSTKWMAKLDWYIRQRLTKWYAKKRQRRRWRGSGNEIKILSQVHGLKTLLKVARA</sequence>
<dbReference type="Pfam" id="PF00078">
    <property type="entry name" value="RVT_1"/>
    <property type="match status" value="1"/>
</dbReference>
<dbReference type="PANTHER" id="PTHR34047:SF8">
    <property type="entry name" value="PROTEIN YKFC"/>
    <property type="match status" value="1"/>
</dbReference>
<dbReference type="InterPro" id="IPR043502">
    <property type="entry name" value="DNA/RNA_pol_sf"/>
</dbReference>
<evidence type="ECO:0000256" key="1">
    <source>
        <dbReference type="ARBA" id="ARBA00012493"/>
    </source>
</evidence>
<dbReference type="PROSITE" id="PS50878">
    <property type="entry name" value="RT_POL"/>
    <property type="match status" value="1"/>
</dbReference>
<keyword evidence="2 11" id="KW-0808">Transferase</keyword>
<evidence type="ECO:0000256" key="4">
    <source>
        <dbReference type="ARBA" id="ARBA00022723"/>
    </source>
</evidence>